<sequence length="40" mass="5085">MLSYKFYFYLINTFLNSSLIVFYTFLRHFALRFYFIWLKG</sequence>
<protein>
    <submittedName>
        <fullName evidence="2">Uncharacterized protein</fullName>
    </submittedName>
</protein>
<gene>
    <name evidence="2" type="ORF">HPMG_00608</name>
</gene>
<dbReference type="AlphaFoldDB" id="C5EZ36"/>
<feature type="transmembrane region" description="Helical" evidence="1">
    <location>
        <begin position="6"/>
        <end position="26"/>
    </location>
</feature>
<evidence type="ECO:0000313" key="2">
    <source>
        <dbReference type="EMBL" id="EEQ63151.1"/>
    </source>
</evidence>
<dbReference type="EMBL" id="DS990442">
    <property type="protein sequence ID" value="EEQ63151.1"/>
    <property type="molecule type" value="Genomic_DNA"/>
</dbReference>
<proteinExistence type="predicted"/>
<keyword evidence="1" id="KW-0812">Transmembrane</keyword>
<name>C5EZ36_9HELI</name>
<accession>C5EZ36</accession>
<evidence type="ECO:0000313" key="3">
    <source>
        <dbReference type="Proteomes" id="UP000003953"/>
    </source>
</evidence>
<keyword evidence="3" id="KW-1185">Reference proteome</keyword>
<reference evidence="3" key="1">
    <citation type="journal article" date="2014" name="Genome Announc.">
        <title>Draft genome sequences of six enterohepatic helicobacter species isolated from humans and one from rhesus macaques.</title>
        <authorList>
            <person name="Shen Z."/>
            <person name="Sheh A."/>
            <person name="Young S.K."/>
            <person name="Abouelliel A."/>
            <person name="Ward D.V."/>
            <person name="Earl A.M."/>
            <person name="Fox J.G."/>
        </authorList>
    </citation>
    <scope>NUCLEOTIDE SEQUENCE [LARGE SCALE GENOMIC DNA]</scope>
    <source>
        <strain evidence="3">MIT 98-5489</strain>
    </source>
</reference>
<keyword evidence="1" id="KW-0472">Membrane</keyword>
<keyword evidence="1" id="KW-1133">Transmembrane helix</keyword>
<dbReference type="Proteomes" id="UP000003953">
    <property type="component" value="Unassembled WGS sequence"/>
</dbReference>
<evidence type="ECO:0000256" key="1">
    <source>
        <dbReference type="SAM" id="Phobius"/>
    </source>
</evidence>
<organism evidence="2 3">
    <name type="scientific">Helicobacter pullorum MIT 98-5489</name>
    <dbReference type="NCBI Taxonomy" id="537972"/>
    <lineage>
        <taxon>Bacteria</taxon>
        <taxon>Pseudomonadati</taxon>
        <taxon>Campylobacterota</taxon>
        <taxon>Epsilonproteobacteria</taxon>
        <taxon>Campylobacterales</taxon>
        <taxon>Helicobacteraceae</taxon>
        <taxon>Helicobacter</taxon>
    </lineage>
</organism>
<dbReference type="HOGENOM" id="CLU_3290656_0_0_7"/>